<accession>A0A8S3ADB2</accession>
<dbReference type="Proteomes" id="UP000681722">
    <property type="component" value="Unassembled WGS sequence"/>
</dbReference>
<sequence>MMALMKMTTVHRAVVERHQYARQKSAFMTARM</sequence>
<name>A0A8S3ADB2_9BILA</name>
<protein>
    <submittedName>
        <fullName evidence="1">Uncharacterized protein</fullName>
    </submittedName>
</protein>
<feature type="non-terminal residue" evidence="1">
    <location>
        <position position="32"/>
    </location>
</feature>
<dbReference type="AlphaFoldDB" id="A0A8S3ADB2"/>
<evidence type="ECO:0000313" key="2">
    <source>
        <dbReference type="Proteomes" id="UP000681722"/>
    </source>
</evidence>
<proteinExistence type="predicted"/>
<evidence type="ECO:0000313" key="1">
    <source>
        <dbReference type="EMBL" id="CAF4673373.1"/>
    </source>
</evidence>
<reference evidence="1" key="1">
    <citation type="submission" date="2021-02" db="EMBL/GenBank/DDBJ databases">
        <authorList>
            <person name="Nowell W R."/>
        </authorList>
    </citation>
    <scope>NUCLEOTIDE SEQUENCE</scope>
</reference>
<comment type="caution">
    <text evidence="1">The sequence shown here is derived from an EMBL/GenBank/DDBJ whole genome shotgun (WGS) entry which is preliminary data.</text>
</comment>
<organism evidence="1 2">
    <name type="scientific">Didymodactylos carnosus</name>
    <dbReference type="NCBI Taxonomy" id="1234261"/>
    <lineage>
        <taxon>Eukaryota</taxon>
        <taxon>Metazoa</taxon>
        <taxon>Spiralia</taxon>
        <taxon>Gnathifera</taxon>
        <taxon>Rotifera</taxon>
        <taxon>Eurotatoria</taxon>
        <taxon>Bdelloidea</taxon>
        <taxon>Philodinida</taxon>
        <taxon>Philodinidae</taxon>
        <taxon>Didymodactylos</taxon>
    </lineage>
</organism>
<gene>
    <name evidence="1" type="ORF">SRO942_LOCUS50916</name>
</gene>
<dbReference type="EMBL" id="CAJOBC010151068">
    <property type="protein sequence ID" value="CAF4673373.1"/>
    <property type="molecule type" value="Genomic_DNA"/>
</dbReference>